<dbReference type="GO" id="GO:0022857">
    <property type="term" value="F:transmembrane transporter activity"/>
    <property type="evidence" value="ECO:0007669"/>
    <property type="project" value="InterPro"/>
</dbReference>
<proteinExistence type="predicted"/>
<evidence type="ECO:0000256" key="1">
    <source>
        <dbReference type="ARBA" id="ARBA00004141"/>
    </source>
</evidence>
<dbReference type="InterPro" id="IPR036259">
    <property type="entry name" value="MFS_trans_sf"/>
</dbReference>
<feature type="transmembrane region" description="Helical" evidence="5">
    <location>
        <begin position="346"/>
        <end position="367"/>
    </location>
</feature>
<dbReference type="Pfam" id="PF07690">
    <property type="entry name" value="MFS_1"/>
    <property type="match status" value="1"/>
</dbReference>
<evidence type="ECO:0000313" key="7">
    <source>
        <dbReference type="EMBL" id="QDS91218.1"/>
    </source>
</evidence>
<feature type="transmembrane region" description="Helical" evidence="5">
    <location>
        <begin position="53"/>
        <end position="73"/>
    </location>
</feature>
<dbReference type="CDD" id="cd17393">
    <property type="entry name" value="MFS_MosC_like"/>
    <property type="match status" value="1"/>
</dbReference>
<feature type="transmembrane region" description="Helical" evidence="5">
    <location>
        <begin position="262"/>
        <end position="279"/>
    </location>
</feature>
<feature type="transmembrane region" description="Helical" evidence="5">
    <location>
        <begin position="21"/>
        <end position="41"/>
    </location>
</feature>
<evidence type="ECO:0000256" key="3">
    <source>
        <dbReference type="ARBA" id="ARBA00022989"/>
    </source>
</evidence>
<feature type="transmembrane region" description="Helical" evidence="5">
    <location>
        <begin position="223"/>
        <end position="242"/>
    </location>
</feature>
<keyword evidence="8" id="KW-1185">Reference proteome</keyword>
<feature type="transmembrane region" description="Helical" evidence="5">
    <location>
        <begin position="291"/>
        <end position="308"/>
    </location>
</feature>
<dbReference type="Gene3D" id="1.20.1250.20">
    <property type="entry name" value="MFS general substrate transporter like domains"/>
    <property type="match status" value="2"/>
</dbReference>
<dbReference type="InterPro" id="IPR011701">
    <property type="entry name" value="MFS"/>
</dbReference>
<reference evidence="7 8" key="1">
    <citation type="submission" date="2019-02" db="EMBL/GenBank/DDBJ databases">
        <title>Deep-cultivation of Planctomycetes and their phenomic and genomic characterization uncovers novel biology.</title>
        <authorList>
            <person name="Wiegand S."/>
            <person name="Jogler M."/>
            <person name="Boedeker C."/>
            <person name="Pinto D."/>
            <person name="Vollmers J."/>
            <person name="Rivas-Marin E."/>
            <person name="Kohn T."/>
            <person name="Peeters S.H."/>
            <person name="Heuer A."/>
            <person name="Rast P."/>
            <person name="Oberbeckmann S."/>
            <person name="Bunk B."/>
            <person name="Jeske O."/>
            <person name="Meyerdierks A."/>
            <person name="Storesund J.E."/>
            <person name="Kallscheuer N."/>
            <person name="Luecker S."/>
            <person name="Lage O.M."/>
            <person name="Pohl T."/>
            <person name="Merkel B.J."/>
            <person name="Hornburger P."/>
            <person name="Mueller R.-W."/>
            <person name="Bruemmer F."/>
            <person name="Labrenz M."/>
            <person name="Spormann A.M."/>
            <person name="Op den Camp H."/>
            <person name="Overmann J."/>
            <person name="Amann R."/>
            <person name="Jetten M.S.M."/>
            <person name="Mascher T."/>
            <person name="Medema M.H."/>
            <person name="Devos D.P."/>
            <person name="Kaster A.-K."/>
            <person name="Ovreas L."/>
            <person name="Rohde M."/>
            <person name="Galperin M.Y."/>
            <person name="Jogler C."/>
        </authorList>
    </citation>
    <scope>NUCLEOTIDE SEQUENCE [LARGE SCALE GENOMIC DNA]</scope>
    <source>
        <strain evidence="7 8">EC9</strain>
    </source>
</reference>
<dbReference type="KEGG" id="ruv:EC9_54420"/>
<keyword evidence="4 5" id="KW-0472">Membrane</keyword>
<evidence type="ECO:0000259" key="6">
    <source>
        <dbReference type="PROSITE" id="PS50850"/>
    </source>
</evidence>
<dbReference type="EMBL" id="CP036261">
    <property type="protein sequence ID" value="QDS91218.1"/>
    <property type="molecule type" value="Genomic_DNA"/>
</dbReference>
<keyword evidence="2 5" id="KW-0812">Transmembrane</keyword>
<protein>
    <submittedName>
        <fullName evidence="7">Inner membrane protein YbjJ</fullName>
    </submittedName>
</protein>
<comment type="subcellular location">
    <subcellularLocation>
        <location evidence="1">Membrane</location>
        <topology evidence="1">Multi-pass membrane protein</topology>
    </subcellularLocation>
</comment>
<evidence type="ECO:0000256" key="2">
    <source>
        <dbReference type="ARBA" id="ARBA00022692"/>
    </source>
</evidence>
<dbReference type="InterPro" id="IPR020846">
    <property type="entry name" value="MFS_dom"/>
</dbReference>
<feature type="transmembrane region" description="Helical" evidence="5">
    <location>
        <begin position="314"/>
        <end position="334"/>
    </location>
</feature>
<feature type="domain" description="Major facilitator superfamily (MFS) profile" evidence="6">
    <location>
        <begin position="22"/>
        <end position="402"/>
    </location>
</feature>
<keyword evidence="3 5" id="KW-1133">Transmembrane helix</keyword>
<gene>
    <name evidence="7" type="primary">ybjJ</name>
    <name evidence="7" type="ORF">EC9_54420</name>
</gene>
<dbReference type="PANTHER" id="PTHR23514">
    <property type="entry name" value="BYPASS OF STOP CODON PROTEIN 6"/>
    <property type="match status" value="1"/>
</dbReference>
<dbReference type="RefSeq" id="WP_218934460.1">
    <property type="nucleotide sequence ID" value="NZ_CP036261.1"/>
</dbReference>
<feature type="transmembrane region" description="Helical" evidence="5">
    <location>
        <begin position="373"/>
        <end position="394"/>
    </location>
</feature>
<feature type="transmembrane region" description="Helical" evidence="5">
    <location>
        <begin position="93"/>
        <end position="121"/>
    </location>
</feature>
<evidence type="ECO:0000313" key="8">
    <source>
        <dbReference type="Proteomes" id="UP000319557"/>
    </source>
</evidence>
<dbReference type="PROSITE" id="PS50850">
    <property type="entry name" value="MFS"/>
    <property type="match status" value="1"/>
</dbReference>
<dbReference type="Proteomes" id="UP000319557">
    <property type="component" value="Chromosome"/>
</dbReference>
<evidence type="ECO:0000256" key="4">
    <source>
        <dbReference type="ARBA" id="ARBA00023136"/>
    </source>
</evidence>
<dbReference type="GO" id="GO:0016020">
    <property type="term" value="C:membrane"/>
    <property type="evidence" value="ECO:0007669"/>
    <property type="project" value="UniProtKB-SubCell"/>
</dbReference>
<organism evidence="7 8">
    <name type="scientific">Rosistilla ulvae</name>
    <dbReference type="NCBI Taxonomy" id="1930277"/>
    <lineage>
        <taxon>Bacteria</taxon>
        <taxon>Pseudomonadati</taxon>
        <taxon>Planctomycetota</taxon>
        <taxon>Planctomycetia</taxon>
        <taxon>Pirellulales</taxon>
        <taxon>Pirellulaceae</taxon>
        <taxon>Rosistilla</taxon>
    </lineage>
</organism>
<accession>A0A517M8K9</accession>
<sequence length="415" mass="43180">MNNIAVPQWIVRNDSGNLLTASLWAVRGLFFLNGFLYATWATRIPAIQSQFQLSHAALGVALMMVALGAVVAMPTAGWLCSRWGSRRVVAISLLLYIAGLPLVALMPSLTALFIALLLFGVGHGMLDVSMNVQAVEVERRWQRPINSSIHALWSVGGLSGAIAGSVIGLWGLAAGLHFALVSALLSLAIVPIVTRLLIESPTAASDARDELTQVPSQPRGRNWALILLGAIAFCIMAGEGAMADWSAVLLNQVLGVSEGLAATGYATFAIAMAAGRFVGDRLSMRLGPMNQVRISGLVALAGLLIVVTSSHLALALLGFALIGGGFATIVPAVFSACGRLDNIPAGVALATVSTIGYFGFLLGPPLIGFVAELFSLRIALGCLSVTTLASVLLATTLAPRTPATHDTSQHDPCAA</sequence>
<dbReference type="SUPFAM" id="SSF103473">
    <property type="entry name" value="MFS general substrate transporter"/>
    <property type="match status" value="1"/>
</dbReference>
<feature type="transmembrane region" description="Helical" evidence="5">
    <location>
        <begin position="149"/>
        <end position="170"/>
    </location>
</feature>
<dbReference type="PANTHER" id="PTHR23514:SF13">
    <property type="entry name" value="INNER MEMBRANE PROTEIN YBJJ"/>
    <property type="match status" value="1"/>
</dbReference>
<dbReference type="InterPro" id="IPR051788">
    <property type="entry name" value="MFS_Transporter"/>
</dbReference>
<name>A0A517M8K9_9BACT</name>
<evidence type="ECO:0000256" key="5">
    <source>
        <dbReference type="SAM" id="Phobius"/>
    </source>
</evidence>
<feature type="transmembrane region" description="Helical" evidence="5">
    <location>
        <begin position="176"/>
        <end position="198"/>
    </location>
</feature>
<dbReference type="AlphaFoldDB" id="A0A517M8K9"/>